<feature type="transmembrane region" description="Helical" evidence="6">
    <location>
        <begin position="393"/>
        <end position="411"/>
    </location>
</feature>
<dbReference type="PANTHER" id="PTHR23505:SF79">
    <property type="entry name" value="PROTEIN SPINSTER"/>
    <property type="match status" value="1"/>
</dbReference>
<comment type="caution">
    <text evidence="8">The sequence shown here is derived from an EMBL/GenBank/DDBJ whole genome shotgun (WGS) entry which is preliminary data.</text>
</comment>
<feature type="transmembrane region" description="Helical" evidence="6">
    <location>
        <begin position="94"/>
        <end position="112"/>
    </location>
</feature>
<evidence type="ECO:0000256" key="6">
    <source>
        <dbReference type="SAM" id="Phobius"/>
    </source>
</evidence>
<organism evidence="8 9">
    <name type="scientific">Sphingopyxis soli</name>
    <dbReference type="NCBI Taxonomy" id="592051"/>
    <lineage>
        <taxon>Bacteria</taxon>
        <taxon>Pseudomonadati</taxon>
        <taxon>Pseudomonadota</taxon>
        <taxon>Alphaproteobacteria</taxon>
        <taxon>Sphingomonadales</taxon>
        <taxon>Sphingomonadaceae</taxon>
        <taxon>Sphingopyxis</taxon>
    </lineage>
</organism>
<keyword evidence="4 6" id="KW-1133">Transmembrane helix</keyword>
<evidence type="ECO:0000259" key="7">
    <source>
        <dbReference type="PROSITE" id="PS50850"/>
    </source>
</evidence>
<sequence length="543" mass="56613">MADSASVNETAGAPPAGPQASGYSWYVLFVLVVVYILNFIDRQILSILAVDIKADLGLTDGDLGFLGGAAFAVFYALFGIPLGRLADNWNRKKLLAIGLTLWSAMTALSGFAQTQLTLTLARMGVGVGEATASPTAYSLISDYFPKRQRATALAIYSSGLYIGGGVSLLIGAKIGQVWNQTWPDGGPLGLVGWQGAFLAVGIPGLLIALWVSTLREPARGAMDGVASPVSPTPFRSFVGDLSSIVPPFTLLGAWERGPVALAINLAVAALAAAAAWLMIGLTGNLPQWSAIAFGYYAVFSWACTLKARDPATFRLIWGTPAFICTTLGYSLVSLVAWALGFWSAPYAETVLHLPKQQLAFVLGANGAAAGFLGVIIGGRVADALRARHPAGRIWVIVFGVVAPIMPIWIGYTTDNGTLFYAMNFLAGMFGAAALGAAAATTQDLVLPRMRGTATAAFFLGTTLVGLAFGPYLTGQISDLAGTIVDGKPVGDLRTGILSLIAVAPVALALLVYAYRAVPRAEATIAERAEDAAARAAPISPRRA</sequence>
<accession>A0ABP3XBM4</accession>
<dbReference type="Proteomes" id="UP001500738">
    <property type="component" value="Unassembled WGS sequence"/>
</dbReference>
<proteinExistence type="predicted"/>
<dbReference type="CDD" id="cd17328">
    <property type="entry name" value="MFS_spinster_like"/>
    <property type="match status" value="1"/>
</dbReference>
<feature type="transmembrane region" description="Helical" evidence="6">
    <location>
        <begin position="61"/>
        <end position="82"/>
    </location>
</feature>
<dbReference type="InterPro" id="IPR020846">
    <property type="entry name" value="MFS_dom"/>
</dbReference>
<keyword evidence="5 6" id="KW-0472">Membrane</keyword>
<dbReference type="InterPro" id="IPR036259">
    <property type="entry name" value="MFS_trans_sf"/>
</dbReference>
<feature type="transmembrane region" description="Helical" evidence="6">
    <location>
        <begin position="359"/>
        <end position="381"/>
    </location>
</feature>
<evidence type="ECO:0000256" key="4">
    <source>
        <dbReference type="ARBA" id="ARBA00022989"/>
    </source>
</evidence>
<keyword evidence="9" id="KW-1185">Reference proteome</keyword>
<feature type="transmembrane region" description="Helical" evidence="6">
    <location>
        <begin position="492"/>
        <end position="514"/>
    </location>
</feature>
<keyword evidence="3 6" id="KW-0812">Transmembrane</keyword>
<dbReference type="Pfam" id="PF07690">
    <property type="entry name" value="MFS_1"/>
    <property type="match status" value="1"/>
</dbReference>
<evidence type="ECO:0000256" key="2">
    <source>
        <dbReference type="ARBA" id="ARBA00022448"/>
    </source>
</evidence>
<feature type="domain" description="Major facilitator superfamily (MFS) profile" evidence="7">
    <location>
        <begin position="27"/>
        <end position="521"/>
    </location>
</feature>
<reference evidence="9" key="1">
    <citation type="journal article" date="2019" name="Int. J. Syst. Evol. Microbiol.">
        <title>The Global Catalogue of Microorganisms (GCM) 10K type strain sequencing project: providing services to taxonomists for standard genome sequencing and annotation.</title>
        <authorList>
            <consortium name="The Broad Institute Genomics Platform"/>
            <consortium name="The Broad Institute Genome Sequencing Center for Infectious Disease"/>
            <person name="Wu L."/>
            <person name="Ma J."/>
        </authorList>
    </citation>
    <scope>NUCLEOTIDE SEQUENCE [LARGE SCALE GENOMIC DNA]</scope>
    <source>
        <strain evidence="9">JCM 15910</strain>
    </source>
</reference>
<dbReference type="InterPro" id="IPR044770">
    <property type="entry name" value="MFS_spinster-like"/>
</dbReference>
<keyword evidence="2" id="KW-0813">Transport</keyword>
<dbReference type="Gene3D" id="1.20.1250.20">
    <property type="entry name" value="MFS general substrate transporter like domains"/>
    <property type="match status" value="2"/>
</dbReference>
<feature type="transmembrane region" description="Helical" evidence="6">
    <location>
        <begin position="417"/>
        <end position="439"/>
    </location>
</feature>
<comment type="subcellular location">
    <subcellularLocation>
        <location evidence="1">Membrane</location>
        <topology evidence="1">Multi-pass membrane protein</topology>
    </subcellularLocation>
</comment>
<protein>
    <recommendedName>
        <fullName evidence="7">Major facilitator superfamily (MFS) profile domain-containing protein</fullName>
    </recommendedName>
</protein>
<evidence type="ECO:0000256" key="5">
    <source>
        <dbReference type="ARBA" id="ARBA00023136"/>
    </source>
</evidence>
<dbReference type="RefSeq" id="WP_215349174.1">
    <property type="nucleotide sequence ID" value="NZ_BAAAFE010000004.1"/>
</dbReference>
<evidence type="ECO:0000256" key="1">
    <source>
        <dbReference type="ARBA" id="ARBA00004141"/>
    </source>
</evidence>
<feature type="transmembrane region" description="Helical" evidence="6">
    <location>
        <begin position="451"/>
        <end position="472"/>
    </location>
</feature>
<dbReference type="SUPFAM" id="SSF103473">
    <property type="entry name" value="MFS general substrate transporter"/>
    <property type="match status" value="1"/>
</dbReference>
<feature type="transmembrane region" description="Helical" evidence="6">
    <location>
        <begin position="153"/>
        <end position="172"/>
    </location>
</feature>
<feature type="transmembrane region" description="Helical" evidence="6">
    <location>
        <begin position="315"/>
        <end position="339"/>
    </location>
</feature>
<feature type="transmembrane region" description="Helical" evidence="6">
    <location>
        <begin position="23"/>
        <end position="40"/>
    </location>
</feature>
<name>A0ABP3XBM4_9SPHN</name>
<dbReference type="EMBL" id="BAAAFE010000004">
    <property type="protein sequence ID" value="GAA0863049.1"/>
    <property type="molecule type" value="Genomic_DNA"/>
</dbReference>
<feature type="transmembrane region" description="Helical" evidence="6">
    <location>
        <begin position="192"/>
        <end position="212"/>
    </location>
</feature>
<dbReference type="PANTHER" id="PTHR23505">
    <property type="entry name" value="SPINSTER"/>
    <property type="match status" value="1"/>
</dbReference>
<feature type="transmembrane region" description="Helical" evidence="6">
    <location>
        <begin position="285"/>
        <end position="303"/>
    </location>
</feature>
<gene>
    <name evidence="8" type="ORF">GCM10009115_12170</name>
</gene>
<dbReference type="PROSITE" id="PS50850">
    <property type="entry name" value="MFS"/>
    <property type="match status" value="1"/>
</dbReference>
<feature type="transmembrane region" description="Helical" evidence="6">
    <location>
        <begin position="259"/>
        <end position="279"/>
    </location>
</feature>
<dbReference type="InterPro" id="IPR011701">
    <property type="entry name" value="MFS"/>
</dbReference>
<evidence type="ECO:0000313" key="8">
    <source>
        <dbReference type="EMBL" id="GAA0863049.1"/>
    </source>
</evidence>
<evidence type="ECO:0000313" key="9">
    <source>
        <dbReference type="Proteomes" id="UP001500738"/>
    </source>
</evidence>
<evidence type="ECO:0000256" key="3">
    <source>
        <dbReference type="ARBA" id="ARBA00022692"/>
    </source>
</evidence>